<feature type="transmembrane region" description="Helical" evidence="9">
    <location>
        <begin position="86"/>
        <end position="106"/>
    </location>
</feature>
<evidence type="ECO:0000256" key="7">
    <source>
        <dbReference type="PROSITE-ProRule" id="PRU00703"/>
    </source>
</evidence>
<keyword evidence="5 7" id="KW-0129">CBS domain</keyword>
<keyword evidence="13" id="KW-1185">Reference proteome</keyword>
<dbReference type="SMART" id="SM01091">
    <property type="entry name" value="CorC_HlyC"/>
    <property type="match status" value="1"/>
</dbReference>
<organism evidence="12 13">
    <name type="scientific">Magnetofaba australis IT-1</name>
    <dbReference type="NCBI Taxonomy" id="1434232"/>
    <lineage>
        <taxon>Bacteria</taxon>
        <taxon>Pseudomonadati</taxon>
        <taxon>Pseudomonadota</taxon>
        <taxon>Magnetococcia</taxon>
        <taxon>Magnetococcales</taxon>
        <taxon>Magnetococcaceae</taxon>
        <taxon>Magnetofaba</taxon>
    </lineage>
</organism>
<dbReference type="Gene3D" id="3.30.465.10">
    <property type="match status" value="1"/>
</dbReference>
<dbReference type="SUPFAM" id="SSF54631">
    <property type="entry name" value="CBS-domain pair"/>
    <property type="match status" value="1"/>
</dbReference>
<dbReference type="Pfam" id="PF03471">
    <property type="entry name" value="CorC_HlyC"/>
    <property type="match status" value="1"/>
</dbReference>
<evidence type="ECO:0000256" key="5">
    <source>
        <dbReference type="ARBA" id="ARBA00023122"/>
    </source>
</evidence>
<evidence type="ECO:0000313" key="12">
    <source>
        <dbReference type="EMBL" id="OSM01678.1"/>
    </source>
</evidence>
<dbReference type="InterPro" id="IPR005170">
    <property type="entry name" value="Transptr-assoc_dom"/>
</dbReference>
<feature type="domain" description="CNNM transmembrane" evidence="11">
    <location>
        <begin position="1"/>
        <end position="181"/>
    </location>
</feature>
<accession>A0A1Y2K100</accession>
<dbReference type="SUPFAM" id="SSF56176">
    <property type="entry name" value="FAD-binding/transporter-associated domain-like"/>
    <property type="match status" value="1"/>
</dbReference>
<dbReference type="Proteomes" id="UP000194003">
    <property type="component" value="Unassembled WGS sequence"/>
</dbReference>
<dbReference type="GO" id="GO:0050660">
    <property type="term" value="F:flavin adenine dinucleotide binding"/>
    <property type="evidence" value="ECO:0007669"/>
    <property type="project" value="InterPro"/>
</dbReference>
<dbReference type="AlphaFoldDB" id="A0A1Y2K100"/>
<keyword evidence="2 8" id="KW-0812">Transmembrane</keyword>
<dbReference type="RefSeq" id="WP_085443810.1">
    <property type="nucleotide sequence ID" value="NZ_LVJN01000020.1"/>
</dbReference>
<dbReference type="PROSITE" id="PS51846">
    <property type="entry name" value="CNNM"/>
    <property type="match status" value="1"/>
</dbReference>
<evidence type="ECO:0000259" key="11">
    <source>
        <dbReference type="PROSITE" id="PS51846"/>
    </source>
</evidence>
<comment type="caution">
    <text evidence="12">The sequence shown here is derived from an EMBL/GenBank/DDBJ whole genome shotgun (WGS) entry which is preliminary data.</text>
</comment>
<feature type="transmembrane region" description="Helical" evidence="9">
    <location>
        <begin position="118"/>
        <end position="140"/>
    </location>
</feature>
<dbReference type="Pfam" id="PF01595">
    <property type="entry name" value="CNNM"/>
    <property type="match status" value="1"/>
</dbReference>
<proteinExistence type="predicted"/>
<evidence type="ECO:0000256" key="4">
    <source>
        <dbReference type="ARBA" id="ARBA00022989"/>
    </source>
</evidence>
<keyword evidence="6 8" id="KW-0472">Membrane</keyword>
<dbReference type="STRING" id="1434232.MAIT1_01695"/>
<dbReference type="InterPro" id="IPR000644">
    <property type="entry name" value="CBS_dom"/>
</dbReference>
<evidence type="ECO:0000259" key="10">
    <source>
        <dbReference type="PROSITE" id="PS51371"/>
    </source>
</evidence>
<evidence type="ECO:0000256" key="2">
    <source>
        <dbReference type="ARBA" id="ARBA00022692"/>
    </source>
</evidence>
<evidence type="ECO:0000256" key="6">
    <source>
        <dbReference type="ARBA" id="ARBA00023136"/>
    </source>
</evidence>
<dbReference type="OrthoDB" id="9797674at2"/>
<evidence type="ECO:0000256" key="1">
    <source>
        <dbReference type="ARBA" id="ARBA00004141"/>
    </source>
</evidence>
<feature type="domain" description="CBS" evidence="10">
    <location>
        <begin position="263"/>
        <end position="322"/>
    </location>
</feature>
<reference evidence="12 13" key="1">
    <citation type="journal article" date="2016" name="BMC Genomics">
        <title>Combined genomic and structural analyses of a cultured magnetotactic bacterium reveals its niche adaptation to a dynamic environment.</title>
        <authorList>
            <person name="Araujo A.C."/>
            <person name="Morillo V."/>
            <person name="Cypriano J."/>
            <person name="Teixeira L.C."/>
            <person name="Leao P."/>
            <person name="Lyra S."/>
            <person name="Almeida L.G."/>
            <person name="Bazylinski D.A."/>
            <person name="Vasconcellos A.T."/>
            <person name="Abreu F."/>
            <person name="Lins U."/>
        </authorList>
    </citation>
    <scope>NUCLEOTIDE SEQUENCE [LARGE SCALE GENOMIC DNA]</scope>
    <source>
        <strain evidence="12 13">IT-1</strain>
    </source>
</reference>
<sequence length="423" mass="46367">MNEILLLFLLLVLSGFFSGSETALTAISSSRVEALAAEGRSGAQALAALKSNTERMLATLLIGNNLVNIGASAIATVLATDYFGHFGPGLAVGGLTLFILVFGEVLPKTYAARHKVPISLAVAPPLFLFSKLVYPLAWGLEHLAHWSARVGAMTPEPTVTESELISLARHGALEGTIEPEEEELIQRVFSFNDLTAADVMTPRHMMAQLSGALTIKEALPDLLNLPYSRIPLYAENRDEITRVVYAREVLEAIAAGDENITLMEAGHEPVFVPLNQPLDDMLKTLRVRKQRLIIVVDDLGAAQGLVTLEDVIEELVGEITDEDELPPVQQMQEMAPGRVLVDGAMELRHLESYFETDLSGKPTDRVSQWLLSHVERLPHSGEEFTLEGMWVRVEKCTRRRILKVVVERAQAPVAEEISPLSEA</sequence>
<dbReference type="CDD" id="cd04590">
    <property type="entry name" value="CBS_pair_CorC_HlyC_assoc"/>
    <property type="match status" value="1"/>
</dbReference>
<dbReference type="InterPro" id="IPR046342">
    <property type="entry name" value="CBS_dom_sf"/>
</dbReference>
<feature type="transmembrane region" description="Helical" evidence="9">
    <location>
        <begin position="58"/>
        <end position="79"/>
    </location>
</feature>
<evidence type="ECO:0008006" key="14">
    <source>
        <dbReference type="Google" id="ProtNLM"/>
    </source>
</evidence>
<keyword evidence="3" id="KW-0677">Repeat</keyword>
<gene>
    <name evidence="12" type="ORF">MAIT1_01695</name>
</gene>
<dbReference type="PROSITE" id="PS51371">
    <property type="entry name" value="CBS"/>
    <property type="match status" value="1"/>
</dbReference>
<evidence type="ECO:0000256" key="9">
    <source>
        <dbReference type="SAM" id="Phobius"/>
    </source>
</evidence>
<keyword evidence="4 8" id="KW-1133">Transmembrane helix</keyword>
<protein>
    <recommendedName>
        <fullName evidence="14">HlyC/CorC family transporter</fullName>
    </recommendedName>
</protein>
<dbReference type="InterPro" id="IPR016169">
    <property type="entry name" value="FAD-bd_PCMH_sub2"/>
</dbReference>
<comment type="subcellular location">
    <subcellularLocation>
        <location evidence="1">Membrane</location>
        <topology evidence="1">Multi-pass membrane protein</topology>
    </subcellularLocation>
</comment>
<dbReference type="InterPro" id="IPR036318">
    <property type="entry name" value="FAD-bd_PCMH-like_sf"/>
</dbReference>
<dbReference type="PANTHER" id="PTHR22777">
    <property type="entry name" value="HEMOLYSIN-RELATED"/>
    <property type="match status" value="1"/>
</dbReference>
<name>A0A1Y2K100_9PROT</name>
<dbReference type="Gene3D" id="3.10.580.10">
    <property type="entry name" value="CBS-domain"/>
    <property type="match status" value="1"/>
</dbReference>
<evidence type="ECO:0000313" key="13">
    <source>
        <dbReference type="Proteomes" id="UP000194003"/>
    </source>
</evidence>
<dbReference type="PANTHER" id="PTHR22777:SF17">
    <property type="entry name" value="UPF0053 PROTEIN SLL0260"/>
    <property type="match status" value="1"/>
</dbReference>
<dbReference type="InterPro" id="IPR002550">
    <property type="entry name" value="CNNM"/>
</dbReference>
<evidence type="ECO:0000256" key="8">
    <source>
        <dbReference type="PROSITE-ProRule" id="PRU01193"/>
    </source>
</evidence>
<dbReference type="InterPro" id="IPR044751">
    <property type="entry name" value="Ion_transp-like_CBS"/>
</dbReference>
<dbReference type="EMBL" id="LVJN01000020">
    <property type="protein sequence ID" value="OSM01678.1"/>
    <property type="molecule type" value="Genomic_DNA"/>
</dbReference>
<dbReference type="GO" id="GO:0016020">
    <property type="term" value="C:membrane"/>
    <property type="evidence" value="ECO:0007669"/>
    <property type="project" value="UniProtKB-SubCell"/>
</dbReference>
<evidence type="ECO:0000256" key="3">
    <source>
        <dbReference type="ARBA" id="ARBA00022737"/>
    </source>
</evidence>
<dbReference type="Pfam" id="PF00571">
    <property type="entry name" value="CBS"/>
    <property type="match status" value="1"/>
</dbReference>